<keyword evidence="3" id="KW-1185">Reference proteome</keyword>
<dbReference type="InterPro" id="IPR032675">
    <property type="entry name" value="LRR_dom_sf"/>
</dbReference>
<evidence type="ECO:0000313" key="2">
    <source>
        <dbReference type="EMBL" id="KAJ3501916.1"/>
    </source>
</evidence>
<sequence length="434" mass="48933">MLPNELMAAIFLCFLSSMPSKIRNTSLFVLLQVCRRWKSVAEGCPQLWAVILINDEHCHTLPTSYVHTFLKRSADSFLSISASIRNVYGLYSVVQAGRALPPLFAEARRWQDFELTLPDIADVPNLSLECVSAPHLRRIKFDCDGQVVPFAKAVLSESLGLRELSWRSPNTAGSTIATYIHGAELVHLNLHLKFSPCICLDILNRCPLLTECHLESISFPDAPDATYPPERISLPHLNILRLDGTNVLLDIIRRVILPALKTLNMIRSVTPHWSSPLPFQLSEVKHLLSRSNCSLEHLILDGHDFQEGDLIECLPMLPNLLTLETNQESAWDANAIIDKLNQTNSDDHIDVCPRLTKIRFTGKMSARDGAFSRMIEQRWGDFAECNRVAALNSVHVEYGFSNHHNELDVKTLHRLRSQGLLARVFVQDAPDVVW</sequence>
<dbReference type="Gene3D" id="3.80.10.10">
    <property type="entry name" value="Ribonuclease Inhibitor"/>
    <property type="match status" value="1"/>
</dbReference>
<accession>A0A9W8JRD5</accession>
<feature type="domain" description="F-box" evidence="1">
    <location>
        <begin position="2"/>
        <end position="50"/>
    </location>
</feature>
<dbReference type="EMBL" id="JANKHO010001357">
    <property type="protein sequence ID" value="KAJ3501916.1"/>
    <property type="molecule type" value="Genomic_DNA"/>
</dbReference>
<dbReference type="Proteomes" id="UP001148786">
    <property type="component" value="Unassembled WGS sequence"/>
</dbReference>
<name>A0A9W8JRD5_9AGAR</name>
<evidence type="ECO:0000259" key="1">
    <source>
        <dbReference type="Pfam" id="PF12937"/>
    </source>
</evidence>
<dbReference type="AlphaFoldDB" id="A0A9W8JRD5"/>
<comment type="caution">
    <text evidence="2">The sequence shown here is derived from an EMBL/GenBank/DDBJ whole genome shotgun (WGS) entry which is preliminary data.</text>
</comment>
<dbReference type="SUPFAM" id="SSF52047">
    <property type="entry name" value="RNI-like"/>
    <property type="match status" value="1"/>
</dbReference>
<dbReference type="InterPro" id="IPR001810">
    <property type="entry name" value="F-box_dom"/>
</dbReference>
<evidence type="ECO:0000313" key="3">
    <source>
        <dbReference type="Proteomes" id="UP001148786"/>
    </source>
</evidence>
<dbReference type="Pfam" id="PF12937">
    <property type="entry name" value="F-box-like"/>
    <property type="match status" value="1"/>
</dbReference>
<protein>
    <recommendedName>
        <fullName evidence="1">F-box domain-containing protein</fullName>
    </recommendedName>
</protein>
<gene>
    <name evidence="2" type="ORF">NLJ89_g9122</name>
</gene>
<dbReference type="Gene3D" id="1.20.1280.50">
    <property type="match status" value="1"/>
</dbReference>
<reference evidence="2" key="1">
    <citation type="submission" date="2022-07" db="EMBL/GenBank/DDBJ databases">
        <title>Genome Sequence of Agrocybe chaxingu.</title>
        <authorList>
            <person name="Buettner E."/>
        </authorList>
    </citation>
    <scope>NUCLEOTIDE SEQUENCE</scope>
    <source>
        <strain evidence="2">MP-N11</strain>
    </source>
</reference>
<organism evidence="2 3">
    <name type="scientific">Agrocybe chaxingu</name>
    <dbReference type="NCBI Taxonomy" id="84603"/>
    <lineage>
        <taxon>Eukaryota</taxon>
        <taxon>Fungi</taxon>
        <taxon>Dikarya</taxon>
        <taxon>Basidiomycota</taxon>
        <taxon>Agaricomycotina</taxon>
        <taxon>Agaricomycetes</taxon>
        <taxon>Agaricomycetidae</taxon>
        <taxon>Agaricales</taxon>
        <taxon>Agaricineae</taxon>
        <taxon>Strophariaceae</taxon>
        <taxon>Agrocybe</taxon>
    </lineage>
</organism>
<dbReference type="OrthoDB" id="2983228at2759"/>
<proteinExistence type="predicted"/>